<evidence type="ECO:0000256" key="7">
    <source>
        <dbReference type="SAM" id="SignalP"/>
    </source>
</evidence>
<dbReference type="EC" id="4.2.1.1" evidence="2"/>
<feature type="binding site" evidence="6">
    <location>
        <position position="141"/>
    </location>
    <ligand>
        <name>Zn(2+)</name>
        <dbReference type="ChEBI" id="CHEBI:29105"/>
    </ligand>
</feature>
<gene>
    <name evidence="8" type="ORF">HOP12_14890</name>
</gene>
<organism evidence="8 9">
    <name type="scientific">Eiseniibacteriota bacterium</name>
    <dbReference type="NCBI Taxonomy" id="2212470"/>
    <lineage>
        <taxon>Bacteria</taxon>
        <taxon>Candidatus Eiseniibacteriota</taxon>
    </lineage>
</organism>
<keyword evidence="3 6" id="KW-0862">Zinc</keyword>
<evidence type="ECO:0000313" key="9">
    <source>
        <dbReference type="Proteomes" id="UP000580839"/>
    </source>
</evidence>
<dbReference type="InterPro" id="IPR001765">
    <property type="entry name" value="Carbonic_anhydrase"/>
</dbReference>
<keyword evidence="7" id="KW-0732">Signal</keyword>
<comment type="cofactor">
    <cofactor evidence="6">
        <name>Zn(2+)</name>
        <dbReference type="ChEBI" id="CHEBI:29105"/>
    </cofactor>
    <text evidence="6">Binds 1 zinc ion per subunit.</text>
</comment>
<dbReference type="SMART" id="SM00947">
    <property type="entry name" value="Pro_CA"/>
    <property type="match status" value="1"/>
</dbReference>
<keyword evidence="4" id="KW-0456">Lyase</keyword>
<dbReference type="CDD" id="cd03378">
    <property type="entry name" value="beta_CA_cladeC"/>
    <property type="match status" value="1"/>
</dbReference>
<sequence>MSRIRACLPPSLVVALLLSAPAAGRCSAPASSSPADSTATRVAPTPLARLQAGNRRFVANAATPLPVSNQRRSELAKGQAPFAIVLTCADSRVPPELIFNAGLGDLFVVRAAGEVIDRSVLASVEYAAEHLHAPLLVVMGHEACGAVKAAMGPPAPMGPNLDYLVGAIRPAVARVSSTPEARRLEAAIKANVEQVIGDAIDRSDVLSHLIGSGKLKVVGAYYELASGRVVISQAVDAAALPHATAVGH</sequence>
<dbReference type="PROSITE" id="PS00704">
    <property type="entry name" value="PROK_CO2_ANHYDRASE_1"/>
    <property type="match status" value="1"/>
</dbReference>
<dbReference type="GO" id="GO:0015976">
    <property type="term" value="P:carbon utilization"/>
    <property type="evidence" value="ECO:0007669"/>
    <property type="project" value="InterPro"/>
</dbReference>
<dbReference type="Pfam" id="PF00484">
    <property type="entry name" value="Pro_CA"/>
    <property type="match status" value="1"/>
</dbReference>
<dbReference type="AlphaFoldDB" id="A0A849T2B6"/>
<evidence type="ECO:0000313" key="8">
    <source>
        <dbReference type="EMBL" id="NOT35429.1"/>
    </source>
</evidence>
<dbReference type="Proteomes" id="UP000580839">
    <property type="component" value="Unassembled WGS sequence"/>
</dbReference>
<feature type="chain" id="PRO_5032341438" description="carbonic anhydrase" evidence="7">
    <location>
        <begin position="23"/>
        <end position="248"/>
    </location>
</feature>
<evidence type="ECO:0000256" key="1">
    <source>
        <dbReference type="ARBA" id="ARBA00006217"/>
    </source>
</evidence>
<name>A0A849T2B6_UNCEI</name>
<dbReference type="GO" id="GO:0008270">
    <property type="term" value="F:zinc ion binding"/>
    <property type="evidence" value="ECO:0007669"/>
    <property type="project" value="InterPro"/>
</dbReference>
<dbReference type="EMBL" id="JABFRW010000195">
    <property type="protein sequence ID" value="NOT35429.1"/>
    <property type="molecule type" value="Genomic_DNA"/>
</dbReference>
<evidence type="ECO:0000256" key="2">
    <source>
        <dbReference type="ARBA" id="ARBA00012925"/>
    </source>
</evidence>
<dbReference type="InterPro" id="IPR015892">
    <property type="entry name" value="Carbonic_anhydrase_CS"/>
</dbReference>
<feature type="binding site" evidence="6">
    <location>
        <position position="144"/>
    </location>
    <ligand>
        <name>Zn(2+)</name>
        <dbReference type="ChEBI" id="CHEBI:29105"/>
    </ligand>
</feature>
<comment type="catalytic activity">
    <reaction evidence="5">
        <text>hydrogencarbonate + H(+) = CO2 + H2O</text>
        <dbReference type="Rhea" id="RHEA:10748"/>
        <dbReference type="ChEBI" id="CHEBI:15377"/>
        <dbReference type="ChEBI" id="CHEBI:15378"/>
        <dbReference type="ChEBI" id="CHEBI:16526"/>
        <dbReference type="ChEBI" id="CHEBI:17544"/>
        <dbReference type="EC" id="4.2.1.1"/>
    </reaction>
</comment>
<evidence type="ECO:0000256" key="5">
    <source>
        <dbReference type="ARBA" id="ARBA00048348"/>
    </source>
</evidence>
<dbReference type="GO" id="GO:0004089">
    <property type="term" value="F:carbonate dehydratase activity"/>
    <property type="evidence" value="ECO:0007669"/>
    <property type="project" value="UniProtKB-EC"/>
</dbReference>
<dbReference type="InterPro" id="IPR036874">
    <property type="entry name" value="Carbonic_anhydrase_sf"/>
</dbReference>
<comment type="similarity">
    <text evidence="1">Belongs to the beta-class carbonic anhydrase family.</text>
</comment>
<accession>A0A849T2B6</accession>
<dbReference type="SUPFAM" id="SSF53056">
    <property type="entry name" value="beta-carbonic anhydrase, cab"/>
    <property type="match status" value="1"/>
</dbReference>
<evidence type="ECO:0000256" key="6">
    <source>
        <dbReference type="PIRSR" id="PIRSR601765-1"/>
    </source>
</evidence>
<dbReference type="Gene3D" id="3.40.1050.10">
    <property type="entry name" value="Carbonic anhydrase"/>
    <property type="match status" value="1"/>
</dbReference>
<keyword evidence="6" id="KW-0479">Metal-binding</keyword>
<dbReference type="PANTHER" id="PTHR11002:SF79">
    <property type="entry name" value="CARBONIC ANHYDRASE 2"/>
    <property type="match status" value="1"/>
</dbReference>
<feature type="signal peptide" evidence="7">
    <location>
        <begin position="1"/>
        <end position="22"/>
    </location>
</feature>
<dbReference type="PANTHER" id="PTHR11002">
    <property type="entry name" value="CARBONIC ANHYDRASE"/>
    <property type="match status" value="1"/>
</dbReference>
<proteinExistence type="inferred from homology"/>
<comment type="caution">
    <text evidence="8">The sequence shown here is derived from an EMBL/GenBank/DDBJ whole genome shotgun (WGS) entry which is preliminary data.</text>
</comment>
<feature type="binding site" evidence="6">
    <location>
        <position position="88"/>
    </location>
    <ligand>
        <name>Zn(2+)</name>
        <dbReference type="ChEBI" id="CHEBI:29105"/>
    </ligand>
</feature>
<evidence type="ECO:0000256" key="4">
    <source>
        <dbReference type="ARBA" id="ARBA00023239"/>
    </source>
</evidence>
<protein>
    <recommendedName>
        <fullName evidence="2">carbonic anhydrase</fullName>
        <ecNumber evidence="2">4.2.1.1</ecNumber>
    </recommendedName>
</protein>
<evidence type="ECO:0000256" key="3">
    <source>
        <dbReference type="ARBA" id="ARBA00022833"/>
    </source>
</evidence>
<reference evidence="8 9" key="1">
    <citation type="submission" date="2020-04" db="EMBL/GenBank/DDBJ databases">
        <title>Metagenomic profiling of ammonia- and methane-oxidizing microorganisms in a Dutch drinking water treatment plant.</title>
        <authorList>
            <person name="Poghosyan L."/>
            <person name="Leucker S."/>
        </authorList>
    </citation>
    <scope>NUCLEOTIDE SEQUENCE [LARGE SCALE GENOMIC DNA]</scope>
    <source>
        <strain evidence="8">S-RSF-IL-03</strain>
    </source>
</reference>
<feature type="binding site" evidence="6">
    <location>
        <position position="90"/>
    </location>
    <ligand>
        <name>Zn(2+)</name>
        <dbReference type="ChEBI" id="CHEBI:29105"/>
    </ligand>
</feature>